<dbReference type="InterPro" id="IPR036866">
    <property type="entry name" value="RibonucZ/Hydroxyglut_hydro"/>
</dbReference>
<accession>A0A3S8ZUZ3</accession>
<feature type="domain" description="ODP" evidence="1">
    <location>
        <begin position="29"/>
        <end position="221"/>
    </location>
</feature>
<protein>
    <submittedName>
        <fullName evidence="2">MBL fold metallo-hydrolase</fullName>
    </submittedName>
</protein>
<dbReference type="EMBL" id="CP034433">
    <property type="protein sequence ID" value="AZN37279.1"/>
    <property type="molecule type" value="Genomic_DNA"/>
</dbReference>
<evidence type="ECO:0000259" key="1">
    <source>
        <dbReference type="Pfam" id="PF19583"/>
    </source>
</evidence>
<dbReference type="PANTHER" id="PTHR43041:SF1">
    <property type="entry name" value="METALLO-BETA-LACTAMASE DOMAIN-CONTAINING PROTEIN"/>
    <property type="match status" value="1"/>
</dbReference>
<dbReference type="OrthoDB" id="9768433at2"/>
<dbReference type="SUPFAM" id="SSF56281">
    <property type="entry name" value="Metallo-hydrolase/oxidoreductase"/>
    <property type="match status" value="1"/>
</dbReference>
<dbReference type="Proteomes" id="UP000282438">
    <property type="component" value="Chromosome"/>
</dbReference>
<dbReference type="RefSeq" id="WP_125974736.1">
    <property type="nucleotide sequence ID" value="NZ_CP034433.1"/>
</dbReference>
<dbReference type="PANTHER" id="PTHR43041">
    <property type="entry name" value="HYDROLASE, METALLO-BETA-LACTAMASE SUPERFAMILY"/>
    <property type="match status" value="1"/>
</dbReference>
<dbReference type="CDD" id="cd07709">
    <property type="entry name" value="flavodiiron_proteins_MBL-fold"/>
    <property type="match status" value="1"/>
</dbReference>
<organism evidence="2 3">
    <name type="scientific">Iodobacter ciconiae</name>
    <dbReference type="NCBI Taxonomy" id="2496266"/>
    <lineage>
        <taxon>Bacteria</taxon>
        <taxon>Pseudomonadati</taxon>
        <taxon>Pseudomonadota</taxon>
        <taxon>Betaproteobacteria</taxon>
        <taxon>Neisseriales</taxon>
        <taxon>Chitinibacteraceae</taxon>
        <taxon>Iodobacter</taxon>
    </lineage>
</organism>
<evidence type="ECO:0000313" key="3">
    <source>
        <dbReference type="Proteomes" id="UP000282438"/>
    </source>
</evidence>
<name>A0A3S8ZUZ3_9NEIS</name>
<proteinExistence type="predicted"/>
<gene>
    <name evidence="2" type="ORF">EJO50_12760</name>
</gene>
<dbReference type="Gene3D" id="3.60.15.10">
    <property type="entry name" value="Ribonuclease Z/Hydroxyacylglutathione hydrolase-like"/>
    <property type="match status" value="1"/>
</dbReference>
<evidence type="ECO:0000313" key="2">
    <source>
        <dbReference type="EMBL" id="AZN37279.1"/>
    </source>
</evidence>
<reference evidence="2 3" key="1">
    <citation type="submission" date="2018-12" db="EMBL/GenBank/DDBJ databases">
        <title>Complete genome sequence of Iodobacter sp. H11R3.</title>
        <authorList>
            <person name="Bae J.-W."/>
        </authorList>
    </citation>
    <scope>NUCLEOTIDE SEQUENCE [LARGE SCALE GENOMIC DNA]</scope>
    <source>
        <strain evidence="2 3">H11R3</strain>
    </source>
</reference>
<keyword evidence="2" id="KW-0378">Hydrolase</keyword>
<dbReference type="KEGG" id="iod:EJO50_12760"/>
<dbReference type="Pfam" id="PF19583">
    <property type="entry name" value="ODP"/>
    <property type="match status" value="1"/>
</dbReference>
<dbReference type="InterPro" id="IPR045761">
    <property type="entry name" value="ODP_dom"/>
</dbReference>
<sequence length="244" mass="27272">MKKAQILFEQDDHRWFAISRDPDRPSHLIDTNEYVISNGCEALITDPGGLEVFPAVFSAVSTVIDPRLIHSIFSSHQDPDVISSLALWLEFNPEMKCHISGLWASFVPHFGGSANTMMSIPDQGSEIVVGSAHLSAIPAHYLHSSGNFHLYDLKAQILFSGDVGAALLPESNSDLFVSDFDRHIRFAEGFHKRWMGSNSAKRVWCEKAASLKIDMICPQHGSVYVGEDVERFINWFDELHVGLF</sequence>
<keyword evidence="3" id="KW-1185">Reference proteome</keyword>
<dbReference type="AlphaFoldDB" id="A0A3S8ZUZ3"/>
<dbReference type="GO" id="GO:0016787">
    <property type="term" value="F:hydrolase activity"/>
    <property type="evidence" value="ECO:0007669"/>
    <property type="project" value="UniProtKB-KW"/>
</dbReference>